<reference evidence="5 6" key="1">
    <citation type="submission" date="2019-05" db="EMBL/GenBank/DDBJ databases">
        <title>We sequenced the genome of Paenibacillus hemerocallicola KCTC 33185 for further insight into its adaptation and study the phylogeny of Paenibacillus.</title>
        <authorList>
            <person name="Narsing Rao M.P."/>
        </authorList>
    </citation>
    <scope>NUCLEOTIDE SEQUENCE [LARGE SCALE GENOMIC DNA]</scope>
    <source>
        <strain evidence="5 6">KCTC 33185</strain>
    </source>
</reference>
<protein>
    <submittedName>
        <fullName evidence="5">LacI family transcriptional regulator</fullName>
    </submittedName>
</protein>
<dbReference type="InterPro" id="IPR028082">
    <property type="entry name" value="Peripla_BP_I"/>
</dbReference>
<evidence type="ECO:0000259" key="4">
    <source>
        <dbReference type="PROSITE" id="PS50932"/>
    </source>
</evidence>
<evidence type="ECO:0000256" key="1">
    <source>
        <dbReference type="ARBA" id="ARBA00023015"/>
    </source>
</evidence>
<dbReference type="PROSITE" id="PS50932">
    <property type="entry name" value="HTH_LACI_2"/>
    <property type="match status" value="1"/>
</dbReference>
<feature type="domain" description="HTH lacI-type" evidence="4">
    <location>
        <begin position="2"/>
        <end position="56"/>
    </location>
</feature>
<keyword evidence="6" id="KW-1185">Reference proteome</keyword>
<dbReference type="Pfam" id="PF00356">
    <property type="entry name" value="LacI"/>
    <property type="match status" value="1"/>
</dbReference>
<dbReference type="OrthoDB" id="2528004at2"/>
<dbReference type="InterPro" id="IPR010982">
    <property type="entry name" value="Lambda_DNA-bd_dom_sf"/>
</dbReference>
<dbReference type="CDD" id="cd06267">
    <property type="entry name" value="PBP1_LacI_sugar_binding-like"/>
    <property type="match status" value="1"/>
</dbReference>
<evidence type="ECO:0000313" key="5">
    <source>
        <dbReference type="EMBL" id="TNJ54739.1"/>
    </source>
</evidence>
<name>A0A5C4SXI1_9BACL</name>
<dbReference type="InterPro" id="IPR046335">
    <property type="entry name" value="LacI/GalR-like_sensor"/>
</dbReference>
<keyword evidence="3" id="KW-0804">Transcription</keyword>
<dbReference type="Proteomes" id="UP000307943">
    <property type="component" value="Unassembled WGS sequence"/>
</dbReference>
<dbReference type="Gene3D" id="1.10.260.40">
    <property type="entry name" value="lambda repressor-like DNA-binding domains"/>
    <property type="match status" value="1"/>
</dbReference>
<evidence type="ECO:0000256" key="2">
    <source>
        <dbReference type="ARBA" id="ARBA00023125"/>
    </source>
</evidence>
<comment type="caution">
    <text evidence="5">The sequence shown here is derived from an EMBL/GenBank/DDBJ whole genome shotgun (WGS) entry which is preliminary data.</text>
</comment>
<dbReference type="PANTHER" id="PTHR30146">
    <property type="entry name" value="LACI-RELATED TRANSCRIPTIONAL REPRESSOR"/>
    <property type="match status" value="1"/>
</dbReference>
<dbReference type="InterPro" id="IPR000843">
    <property type="entry name" value="HTH_LacI"/>
</dbReference>
<dbReference type="AlphaFoldDB" id="A0A5C4SXI1"/>
<dbReference type="SUPFAM" id="SSF47413">
    <property type="entry name" value="lambda repressor-like DNA-binding domains"/>
    <property type="match status" value="1"/>
</dbReference>
<sequence>MVTIKDIAKAAGVNHSTVSRALNDDYRVSDNTKERIQAIAKQMNYIPNLAAKQLVQQKTHVVGLIWPPKEGLFFYNMSVQLQMEGAQRGYRVVLIADFPGEGMAAFRQLGVDHIMLWNCYPNLPVSFYTERARFRGEVLAMAGPRVDGAHLLGVDRQGAFVQAVRHLHALGHRRLSYIGRPTHRDKLSGFIQGHAEQNLKYDPAFVVSDISPTFEEEVLAMLKRSDRPTAMLVSSQTVLFRLLRIFRRSGIQIPDDLSVVVYDDVPELEELEVAFTAIGPSAQEMAVRAWDILTGTYGEGEERYVDEVMPARLVQRESTRSL</sequence>
<keyword evidence="1" id="KW-0805">Transcription regulation</keyword>
<keyword evidence="2" id="KW-0238">DNA-binding</keyword>
<dbReference type="GO" id="GO:0000976">
    <property type="term" value="F:transcription cis-regulatory region binding"/>
    <property type="evidence" value="ECO:0007669"/>
    <property type="project" value="TreeGrafter"/>
</dbReference>
<dbReference type="SMART" id="SM00354">
    <property type="entry name" value="HTH_LACI"/>
    <property type="match status" value="1"/>
</dbReference>
<dbReference type="PRINTS" id="PR00036">
    <property type="entry name" value="HTHLACI"/>
</dbReference>
<dbReference type="PANTHER" id="PTHR30146:SF109">
    <property type="entry name" value="HTH-TYPE TRANSCRIPTIONAL REGULATOR GALS"/>
    <property type="match status" value="1"/>
</dbReference>
<dbReference type="Pfam" id="PF13377">
    <property type="entry name" value="Peripla_BP_3"/>
    <property type="match status" value="1"/>
</dbReference>
<accession>A0A5C4SXI1</accession>
<proteinExistence type="predicted"/>
<dbReference type="EMBL" id="VDCQ01000123">
    <property type="protein sequence ID" value="TNJ54739.1"/>
    <property type="molecule type" value="Genomic_DNA"/>
</dbReference>
<evidence type="ECO:0000256" key="3">
    <source>
        <dbReference type="ARBA" id="ARBA00023163"/>
    </source>
</evidence>
<organism evidence="5 6">
    <name type="scientific">Paenibacillus hemerocallicola</name>
    <dbReference type="NCBI Taxonomy" id="1172614"/>
    <lineage>
        <taxon>Bacteria</taxon>
        <taxon>Bacillati</taxon>
        <taxon>Bacillota</taxon>
        <taxon>Bacilli</taxon>
        <taxon>Bacillales</taxon>
        <taxon>Paenibacillaceae</taxon>
        <taxon>Paenibacillus</taxon>
    </lineage>
</organism>
<dbReference type="RefSeq" id="WP_139607853.1">
    <property type="nucleotide sequence ID" value="NZ_VDCQ01000123.1"/>
</dbReference>
<gene>
    <name evidence="5" type="ORF">FE784_39835</name>
</gene>
<evidence type="ECO:0000313" key="6">
    <source>
        <dbReference type="Proteomes" id="UP000307943"/>
    </source>
</evidence>
<dbReference type="CDD" id="cd01392">
    <property type="entry name" value="HTH_LacI"/>
    <property type="match status" value="1"/>
</dbReference>
<dbReference type="Gene3D" id="3.40.50.2300">
    <property type="match status" value="2"/>
</dbReference>
<dbReference type="GO" id="GO:0003700">
    <property type="term" value="F:DNA-binding transcription factor activity"/>
    <property type="evidence" value="ECO:0007669"/>
    <property type="project" value="TreeGrafter"/>
</dbReference>
<dbReference type="SUPFAM" id="SSF53822">
    <property type="entry name" value="Periplasmic binding protein-like I"/>
    <property type="match status" value="1"/>
</dbReference>